<evidence type="ECO:0000313" key="3">
    <source>
        <dbReference type="Proteomes" id="UP001595923"/>
    </source>
</evidence>
<dbReference type="EMBL" id="JBHSFQ010000035">
    <property type="protein sequence ID" value="MFC4565310.1"/>
    <property type="molecule type" value="Genomic_DNA"/>
</dbReference>
<keyword evidence="3" id="KW-1185">Reference proteome</keyword>
<comment type="caution">
    <text evidence="2">The sequence shown here is derived from an EMBL/GenBank/DDBJ whole genome shotgun (WGS) entry which is preliminary data.</text>
</comment>
<evidence type="ECO:0000313" key="2">
    <source>
        <dbReference type="EMBL" id="MFC4565310.1"/>
    </source>
</evidence>
<proteinExistence type="predicted"/>
<evidence type="ECO:0000256" key="1">
    <source>
        <dbReference type="SAM" id="Phobius"/>
    </source>
</evidence>
<keyword evidence="1" id="KW-0472">Membrane</keyword>
<feature type="transmembrane region" description="Helical" evidence="1">
    <location>
        <begin position="49"/>
        <end position="69"/>
    </location>
</feature>
<feature type="transmembrane region" description="Helical" evidence="1">
    <location>
        <begin position="107"/>
        <end position="126"/>
    </location>
</feature>
<accession>A0ABV9E2C3</accession>
<name>A0ABV9E2C3_9ACTN</name>
<reference evidence="3" key="1">
    <citation type="journal article" date="2019" name="Int. J. Syst. Evol. Microbiol.">
        <title>The Global Catalogue of Microorganisms (GCM) 10K type strain sequencing project: providing services to taxonomists for standard genome sequencing and annotation.</title>
        <authorList>
            <consortium name="The Broad Institute Genomics Platform"/>
            <consortium name="The Broad Institute Genome Sequencing Center for Infectious Disease"/>
            <person name="Wu L."/>
            <person name="Ma J."/>
        </authorList>
    </citation>
    <scope>NUCLEOTIDE SEQUENCE [LARGE SCALE GENOMIC DNA]</scope>
    <source>
        <strain evidence="3">XZYJ18</strain>
    </source>
</reference>
<keyword evidence="1" id="KW-1133">Transmembrane helix</keyword>
<sequence length="137" mass="14422">MRERTVLRAGLCFLALSSLAVGVWQSLLPRSFFALEWVAMYPPFNDHLVRDVGGLNLALGVVVAGAAIVMERRLVVTALLGYLTYAATHLLFHGISTDHVHPVDVPGLIAALGIGVFIPLGLLALARNGGGDAPPSG</sequence>
<organism evidence="2 3">
    <name type="scientific">Nocardiopsis mangrovi</name>
    <dbReference type="NCBI Taxonomy" id="1179818"/>
    <lineage>
        <taxon>Bacteria</taxon>
        <taxon>Bacillati</taxon>
        <taxon>Actinomycetota</taxon>
        <taxon>Actinomycetes</taxon>
        <taxon>Streptosporangiales</taxon>
        <taxon>Nocardiopsidaceae</taxon>
        <taxon>Nocardiopsis</taxon>
    </lineage>
</organism>
<feature type="transmembrane region" description="Helical" evidence="1">
    <location>
        <begin position="74"/>
        <end position="95"/>
    </location>
</feature>
<keyword evidence="1" id="KW-0812">Transmembrane</keyword>
<dbReference type="RefSeq" id="WP_378579125.1">
    <property type="nucleotide sequence ID" value="NZ_JBHSFQ010000035.1"/>
</dbReference>
<evidence type="ECO:0008006" key="4">
    <source>
        <dbReference type="Google" id="ProtNLM"/>
    </source>
</evidence>
<protein>
    <recommendedName>
        <fullName evidence="4">DUF4345 domain-containing protein</fullName>
    </recommendedName>
</protein>
<dbReference type="Proteomes" id="UP001595923">
    <property type="component" value="Unassembled WGS sequence"/>
</dbReference>
<gene>
    <name evidence="2" type="ORF">ACFO4E_25935</name>
</gene>